<sequence length="392" mass="42057">MHMFWKCLWLDLQSSASRKYEVLSILLCSACLALIILVFSSLRSGLAGMLQAAGSDTVVIVLGNGSDSEVISSFNTTQLDSLRTAIKADFGSHISVSAELFTNIRAGISADGQANIVAVRGVGPIALDQQRNIAVLSGRMFQQGKRELLVGKALAARNPWLQLDQKIALGSLEWTVVGVFSSDEKVAESEVWGDVQLLQDAYNRPGIFNSIRLGAPDAAAAQALVTQLNQNSDNTSVRARSQRDYYARQIDEMTGFTDIIAIPSIAILLLATGFSALQSMHTMMEARRRETAVLRAIGYPAVLLSLSVFSLAVLLSISGALTGVLSALLLFSQVKAVVMNHASLSEIVFPFAVTASGLWYCALATLTIAVIGGFPAALMTLRMQICNAIRKN</sequence>
<keyword evidence="3 6" id="KW-0812">Transmembrane</keyword>
<dbReference type="OrthoDB" id="241967at2"/>
<dbReference type="PANTHER" id="PTHR43738:SF3">
    <property type="entry name" value="ABC TRANSPORTER PERMEASE"/>
    <property type="match status" value="1"/>
</dbReference>
<dbReference type="Pfam" id="PF02687">
    <property type="entry name" value="FtsX"/>
    <property type="match status" value="1"/>
</dbReference>
<feature type="domain" description="ABC3 transporter permease C-terminal" evidence="7">
    <location>
        <begin position="265"/>
        <end position="384"/>
    </location>
</feature>
<reference evidence="9 10" key="1">
    <citation type="submission" date="2019-01" db="EMBL/GenBank/DDBJ databases">
        <authorList>
            <person name="Chen W.-M."/>
        </authorList>
    </citation>
    <scope>NUCLEOTIDE SEQUENCE [LARGE SCALE GENOMIC DNA]</scope>
    <source>
        <strain evidence="9 10">KYPC3</strain>
    </source>
</reference>
<feature type="transmembrane region" description="Helical" evidence="6">
    <location>
        <begin position="259"/>
        <end position="277"/>
    </location>
</feature>
<gene>
    <name evidence="9" type="ORF">EOE67_01905</name>
</gene>
<keyword evidence="10" id="KW-1185">Reference proteome</keyword>
<feature type="domain" description="MacB-like periplasmic core" evidence="8">
    <location>
        <begin position="22"/>
        <end position="229"/>
    </location>
</feature>
<dbReference type="InterPro" id="IPR025857">
    <property type="entry name" value="MacB_PCD"/>
</dbReference>
<proteinExistence type="predicted"/>
<comment type="caution">
    <text evidence="9">The sequence shown here is derived from an EMBL/GenBank/DDBJ whole genome shotgun (WGS) entry which is preliminary data.</text>
</comment>
<evidence type="ECO:0000256" key="4">
    <source>
        <dbReference type="ARBA" id="ARBA00022989"/>
    </source>
</evidence>
<dbReference type="Pfam" id="PF12704">
    <property type="entry name" value="MacB_PCD"/>
    <property type="match status" value="1"/>
</dbReference>
<protein>
    <submittedName>
        <fullName evidence="9">ABC transporter permease</fullName>
    </submittedName>
</protein>
<dbReference type="InterPro" id="IPR003838">
    <property type="entry name" value="ABC3_permease_C"/>
</dbReference>
<feature type="transmembrane region" description="Helical" evidence="6">
    <location>
        <begin position="357"/>
        <end position="381"/>
    </location>
</feature>
<dbReference type="AlphaFoldDB" id="A0A437R5A6"/>
<keyword evidence="4 6" id="KW-1133">Transmembrane helix</keyword>
<name>A0A437R5A6_9GAMM</name>
<organism evidence="9 10">
    <name type="scientific">Rheinheimera riviphila</name>
    <dbReference type="NCBI Taxonomy" id="1834037"/>
    <lineage>
        <taxon>Bacteria</taxon>
        <taxon>Pseudomonadati</taxon>
        <taxon>Pseudomonadota</taxon>
        <taxon>Gammaproteobacteria</taxon>
        <taxon>Chromatiales</taxon>
        <taxon>Chromatiaceae</taxon>
        <taxon>Rheinheimera</taxon>
    </lineage>
</organism>
<keyword evidence="5 6" id="KW-0472">Membrane</keyword>
<evidence type="ECO:0000313" key="10">
    <source>
        <dbReference type="Proteomes" id="UP000283077"/>
    </source>
</evidence>
<dbReference type="InterPro" id="IPR051125">
    <property type="entry name" value="ABC-4/HrtB_transporter"/>
</dbReference>
<evidence type="ECO:0000256" key="1">
    <source>
        <dbReference type="ARBA" id="ARBA00004651"/>
    </source>
</evidence>
<evidence type="ECO:0000313" key="9">
    <source>
        <dbReference type="EMBL" id="RVU41968.1"/>
    </source>
</evidence>
<keyword evidence="2" id="KW-1003">Cell membrane</keyword>
<dbReference type="Proteomes" id="UP000283077">
    <property type="component" value="Unassembled WGS sequence"/>
</dbReference>
<evidence type="ECO:0000256" key="5">
    <source>
        <dbReference type="ARBA" id="ARBA00023136"/>
    </source>
</evidence>
<evidence type="ECO:0000259" key="7">
    <source>
        <dbReference type="Pfam" id="PF02687"/>
    </source>
</evidence>
<feature type="transmembrane region" description="Helical" evidence="6">
    <location>
        <begin position="298"/>
        <end position="331"/>
    </location>
</feature>
<evidence type="ECO:0000259" key="8">
    <source>
        <dbReference type="Pfam" id="PF12704"/>
    </source>
</evidence>
<dbReference type="EMBL" id="SACS01000001">
    <property type="protein sequence ID" value="RVU41968.1"/>
    <property type="molecule type" value="Genomic_DNA"/>
</dbReference>
<dbReference type="RefSeq" id="WP_127697346.1">
    <property type="nucleotide sequence ID" value="NZ_SACS01000001.1"/>
</dbReference>
<evidence type="ECO:0000256" key="3">
    <source>
        <dbReference type="ARBA" id="ARBA00022692"/>
    </source>
</evidence>
<evidence type="ECO:0000256" key="6">
    <source>
        <dbReference type="SAM" id="Phobius"/>
    </source>
</evidence>
<dbReference type="GO" id="GO:0005886">
    <property type="term" value="C:plasma membrane"/>
    <property type="evidence" value="ECO:0007669"/>
    <property type="project" value="UniProtKB-SubCell"/>
</dbReference>
<evidence type="ECO:0000256" key="2">
    <source>
        <dbReference type="ARBA" id="ARBA00022475"/>
    </source>
</evidence>
<accession>A0A437R5A6</accession>
<dbReference type="PANTHER" id="PTHR43738">
    <property type="entry name" value="ABC TRANSPORTER, MEMBRANE PROTEIN"/>
    <property type="match status" value="1"/>
</dbReference>
<comment type="subcellular location">
    <subcellularLocation>
        <location evidence="1">Cell membrane</location>
        <topology evidence="1">Multi-pass membrane protein</topology>
    </subcellularLocation>
</comment>